<proteinExistence type="inferred from homology"/>
<dbReference type="PROSITE" id="PS50823">
    <property type="entry name" value="KH_TYPE_2"/>
    <property type="match status" value="1"/>
</dbReference>
<evidence type="ECO:0000313" key="12">
    <source>
        <dbReference type="Proteomes" id="UP000229574"/>
    </source>
</evidence>
<dbReference type="SMART" id="SM00322">
    <property type="entry name" value="KH"/>
    <property type="match status" value="1"/>
</dbReference>
<dbReference type="NCBIfam" id="TIGR01009">
    <property type="entry name" value="rpsC_bact"/>
    <property type="match status" value="1"/>
</dbReference>
<feature type="domain" description="KH type-2" evidence="10">
    <location>
        <begin position="39"/>
        <end position="114"/>
    </location>
</feature>
<dbReference type="InterPro" id="IPR004087">
    <property type="entry name" value="KH_dom"/>
</dbReference>
<dbReference type="GO" id="GO:0006412">
    <property type="term" value="P:translation"/>
    <property type="evidence" value="ECO:0007669"/>
    <property type="project" value="UniProtKB-UniRule"/>
</dbReference>
<keyword evidence="4 8" id="KW-0689">Ribosomal protein</keyword>
<dbReference type="InterPro" id="IPR057258">
    <property type="entry name" value="Ribosomal_uS3"/>
</dbReference>
<dbReference type="Pfam" id="PF00189">
    <property type="entry name" value="Ribosomal_S3_C"/>
    <property type="match status" value="1"/>
</dbReference>
<dbReference type="HAMAP" id="MF_01309_B">
    <property type="entry name" value="Ribosomal_uS3_B"/>
    <property type="match status" value="1"/>
</dbReference>
<evidence type="ECO:0000256" key="2">
    <source>
        <dbReference type="ARBA" id="ARBA00022730"/>
    </source>
</evidence>
<accession>A0A2H0WZS0</accession>
<protein>
    <recommendedName>
        <fullName evidence="7 8">Small ribosomal subunit protein uS3</fullName>
    </recommendedName>
</protein>
<comment type="caution">
    <text evidence="11">The sequence shown here is derived from an EMBL/GenBank/DDBJ whole genome shotgun (WGS) entry which is preliminary data.</text>
</comment>
<evidence type="ECO:0000256" key="9">
    <source>
        <dbReference type="RuleBase" id="RU003624"/>
    </source>
</evidence>
<keyword evidence="3 8" id="KW-0694">RNA-binding</keyword>
<dbReference type="PANTHER" id="PTHR11760:SF19">
    <property type="entry name" value="SMALL RIBOSOMAL SUBUNIT PROTEIN US3C"/>
    <property type="match status" value="1"/>
</dbReference>
<dbReference type="GO" id="GO:0003735">
    <property type="term" value="F:structural constituent of ribosome"/>
    <property type="evidence" value="ECO:0007669"/>
    <property type="project" value="InterPro"/>
</dbReference>
<evidence type="ECO:0000256" key="4">
    <source>
        <dbReference type="ARBA" id="ARBA00022980"/>
    </source>
</evidence>
<dbReference type="CDD" id="cd02412">
    <property type="entry name" value="KH-II_30S_S3"/>
    <property type="match status" value="1"/>
</dbReference>
<dbReference type="GO" id="GO:0003729">
    <property type="term" value="F:mRNA binding"/>
    <property type="evidence" value="ECO:0007669"/>
    <property type="project" value="UniProtKB-UniRule"/>
</dbReference>
<organism evidence="11 12">
    <name type="scientific">Candidatus Collierbacteria bacterium CG09_land_8_20_14_0_10_46_12</name>
    <dbReference type="NCBI Taxonomy" id="1974533"/>
    <lineage>
        <taxon>Bacteria</taxon>
        <taxon>Candidatus Collieribacteriota</taxon>
    </lineage>
</organism>
<gene>
    <name evidence="8" type="primary">rpsC</name>
    <name evidence="11" type="ORF">COT54_01245</name>
</gene>
<evidence type="ECO:0000259" key="10">
    <source>
        <dbReference type="PROSITE" id="PS50823"/>
    </source>
</evidence>
<dbReference type="FunFam" id="3.30.300.20:FF:000001">
    <property type="entry name" value="30S ribosomal protein S3"/>
    <property type="match status" value="1"/>
</dbReference>
<dbReference type="Pfam" id="PF07650">
    <property type="entry name" value="KH_2"/>
    <property type="match status" value="1"/>
</dbReference>
<evidence type="ECO:0000256" key="5">
    <source>
        <dbReference type="ARBA" id="ARBA00023274"/>
    </source>
</evidence>
<dbReference type="InterPro" id="IPR018280">
    <property type="entry name" value="Ribosomal_uS3_CS"/>
</dbReference>
<dbReference type="SUPFAM" id="SSF54821">
    <property type="entry name" value="Ribosomal protein S3 C-terminal domain"/>
    <property type="match status" value="1"/>
</dbReference>
<dbReference type="InterPro" id="IPR036419">
    <property type="entry name" value="Ribosomal_S3_C_sf"/>
</dbReference>
<evidence type="ECO:0000256" key="1">
    <source>
        <dbReference type="ARBA" id="ARBA00010761"/>
    </source>
</evidence>
<evidence type="ECO:0000256" key="3">
    <source>
        <dbReference type="ARBA" id="ARBA00022884"/>
    </source>
</evidence>
<evidence type="ECO:0000313" key="11">
    <source>
        <dbReference type="EMBL" id="PIS18075.1"/>
    </source>
</evidence>
<comment type="function">
    <text evidence="6 8">Binds the lower part of the 30S subunit head. Binds mRNA in the 70S ribosome, positioning it for translation.</text>
</comment>
<comment type="subunit">
    <text evidence="8">Part of the 30S ribosomal subunit. Forms a tight complex with proteins S10 and S14.</text>
</comment>
<evidence type="ECO:0000256" key="7">
    <source>
        <dbReference type="ARBA" id="ARBA00035257"/>
    </source>
</evidence>
<dbReference type="PROSITE" id="PS50084">
    <property type="entry name" value="KH_TYPE_1"/>
    <property type="match status" value="1"/>
</dbReference>
<dbReference type="PROSITE" id="PS00548">
    <property type="entry name" value="RIBOSOMAL_S3"/>
    <property type="match status" value="1"/>
</dbReference>
<evidence type="ECO:0000256" key="8">
    <source>
        <dbReference type="HAMAP-Rule" id="MF_01309"/>
    </source>
</evidence>
<evidence type="ECO:0000256" key="6">
    <source>
        <dbReference type="ARBA" id="ARBA00024998"/>
    </source>
</evidence>
<dbReference type="EMBL" id="PEYY01000054">
    <property type="protein sequence ID" value="PIS18075.1"/>
    <property type="molecule type" value="Genomic_DNA"/>
</dbReference>
<comment type="similarity">
    <text evidence="1 8 9">Belongs to the universal ribosomal protein uS3 family.</text>
</comment>
<dbReference type="Gene3D" id="3.30.300.20">
    <property type="match status" value="1"/>
</dbReference>
<dbReference type="GO" id="GO:0019843">
    <property type="term" value="F:rRNA binding"/>
    <property type="evidence" value="ECO:0007669"/>
    <property type="project" value="UniProtKB-UniRule"/>
</dbReference>
<dbReference type="InterPro" id="IPR009019">
    <property type="entry name" value="KH_sf_prok-type"/>
</dbReference>
<dbReference type="AlphaFoldDB" id="A0A2H0WZS0"/>
<reference evidence="12" key="1">
    <citation type="submission" date="2017-09" db="EMBL/GenBank/DDBJ databases">
        <title>Depth-based differentiation of microbial function through sediment-hosted aquifers and enrichment of novel symbionts in the deep terrestrial subsurface.</title>
        <authorList>
            <person name="Probst A.J."/>
            <person name="Ladd B."/>
            <person name="Jarett J.K."/>
            <person name="Geller-Mcgrath D.E."/>
            <person name="Sieber C.M.K."/>
            <person name="Emerson J.B."/>
            <person name="Anantharaman K."/>
            <person name="Thomas B.C."/>
            <person name="Malmstrom R."/>
            <person name="Stieglmeier M."/>
            <person name="Klingl A."/>
            <person name="Woyke T."/>
            <person name="Ryan C.M."/>
            <person name="Banfield J.F."/>
        </authorList>
    </citation>
    <scope>NUCLEOTIDE SEQUENCE [LARGE SCALE GENOMIC DNA]</scope>
</reference>
<dbReference type="Proteomes" id="UP000229574">
    <property type="component" value="Unassembled WGS sequence"/>
</dbReference>
<dbReference type="InterPro" id="IPR005704">
    <property type="entry name" value="Ribosomal_uS3_bac-typ"/>
</dbReference>
<dbReference type="InterPro" id="IPR001351">
    <property type="entry name" value="Ribosomal_uS3_C"/>
</dbReference>
<keyword evidence="5 8" id="KW-0687">Ribonucleoprotein</keyword>
<dbReference type="PANTHER" id="PTHR11760">
    <property type="entry name" value="30S/40S RIBOSOMAL PROTEIN S3"/>
    <property type="match status" value="1"/>
</dbReference>
<dbReference type="GO" id="GO:0022627">
    <property type="term" value="C:cytosolic small ribosomal subunit"/>
    <property type="evidence" value="ECO:0007669"/>
    <property type="project" value="TreeGrafter"/>
</dbReference>
<dbReference type="InterPro" id="IPR015946">
    <property type="entry name" value="KH_dom-like_a/b"/>
</dbReference>
<dbReference type="InterPro" id="IPR004044">
    <property type="entry name" value="KH_dom_type_2"/>
</dbReference>
<sequence>MGQKVNPLSFRLGILYKASSTWFAPKKNYQTLVLADIKIKQFIFKRLALAGIVSVEIERSINIIKIIIHAGRPGVIIGRGGSSLEILKKELETYLKSIGENSSLKFQLEVKEVKNPDLSAKLVGERISEQLIKRYPHRRAISQAQERVMAAGAKGIKIQVSGRVGGAEIGRTEKYPLGTIPTQTLRSDIDYAKVSSLTRSGYVGIKVWIYKGEAVI</sequence>
<keyword evidence="2 8" id="KW-0699">rRNA-binding</keyword>
<dbReference type="Gene3D" id="3.30.1140.32">
    <property type="entry name" value="Ribosomal protein S3, C-terminal domain"/>
    <property type="match status" value="1"/>
</dbReference>
<name>A0A2H0WZS0_9BACT</name>
<dbReference type="SUPFAM" id="SSF54814">
    <property type="entry name" value="Prokaryotic type KH domain (KH-domain type II)"/>
    <property type="match status" value="1"/>
</dbReference>